<dbReference type="PANTHER" id="PTHR48225:SF7">
    <property type="entry name" value="MEIOSIS-SPECIFIC PROTEIN HOP1"/>
    <property type="match status" value="1"/>
</dbReference>
<dbReference type="EMBL" id="JABCKI010005736">
    <property type="protein sequence ID" value="KAG5638989.1"/>
    <property type="molecule type" value="Genomic_DNA"/>
</dbReference>
<sequence>MTLGDGLQKMSLKDKRRADNPVTEALKKGKAPTLLDVKKSVKALLKTLIQATTQMDVLPKRRYATFKLFYTDKTPPDYEPPHFQAGDEEKDKWFFMTHDLDEVPDKWSIGKVDTGHHSVNLSVTSIATYLPSSTQQNNATFGGTASRLPNAPRLTPVQEATIRAAQAEQQLKDAQQRNIAWCGEEAVEDVHDIDGEGEDDPDYIRLPDGSYQRVASDNCAVTLAPIGIRNNETGVIEPLNGPMDVEEAHFGGAPEVVPTRLHDLNVDRAIEKSNIEQTQVIEDFTQDLDAPVPSRLAMDQSRSSSLAAEKLFDSEHRGSSWPSPAISPITSHLSSQGSDADMEMLKDMQIPVSMIETQTLDMETQIEPIESFKQASAQEQNNMETRDLTPNAIHAKRKKKSAAFARVAAAGGITYGAWAENDTPDSMTSFARAYGNGNNRNDHVRQLFKRLETEGFIVGQSTALDDLGFPTVHDKTKKSKAQQPKNRKNVQRTKFMFNRAVLQTTQYQDYFDPDPQVEARIIGISELTAHLKSHHHASGVDHSRKHAEISVGERRQVVDETQTQAETQSVIPLVYEHALGMKRKNTMECPPDVTPKRKKKVKISIAHGLDLAE</sequence>
<evidence type="ECO:0000256" key="4">
    <source>
        <dbReference type="ARBA" id="ARBA00023242"/>
    </source>
</evidence>
<evidence type="ECO:0000256" key="7">
    <source>
        <dbReference type="SAM" id="MobiDB-lite"/>
    </source>
</evidence>
<feature type="domain" description="HORMA" evidence="8">
    <location>
        <begin position="1"/>
        <end position="123"/>
    </location>
</feature>
<proteinExistence type="predicted"/>
<evidence type="ECO:0000256" key="5">
    <source>
        <dbReference type="ARBA" id="ARBA00023254"/>
    </source>
</evidence>
<feature type="compositionally biased region" description="Polar residues" evidence="7">
    <location>
        <begin position="328"/>
        <end position="337"/>
    </location>
</feature>
<evidence type="ECO:0000259" key="8">
    <source>
        <dbReference type="PROSITE" id="PS50815"/>
    </source>
</evidence>
<feature type="region of interest" description="Disordered" evidence="7">
    <location>
        <begin position="1"/>
        <end position="25"/>
    </location>
</feature>
<protein>
    <recommendedName>
        <fullName evidence="8">HORMA domain-containing protein</fullName>
    </recommendedName>
</protein>
<dbReference type="Gene3D" id="3.30.900.10">
    <property type="entry name" value="HORMA domain"/>
    <property type="match status" value="1"/>
</dbReference>
<organism evidence="9 10">
    <name type="scientific">Sphagnurus paluster</name>
    <dbReference type="NCBI Taxonomy" id="117069"/>
    <lineage>
        <taxon>Eukaryota</taxon>
        <taxon>Fungi</taxon>
        <taxon>Dikarya</taxon>
        <taxon>Basidiomycota</taxon>
        <taxon>Agaricomycotina</taxon>
        <taxon>Agaricomycetes</taxon>
        <taxon>Agaricomycetidae</taxon>
        <taxon>Agaricales</taxon>
        <taxon>Tricholomatineae</taxon>
        <taxon>Lyophyllaceae</taxon>
        <taxon>Sphagnurus</taxon>
    </lineage>
</organism>
<evidence type="ECO:0000256" key="3">
    <source>
        <dbReference type="ARBA" id="ARBA00022454"/>
    </source>
</evidence>
<evidence type="ECO:0000256" key="6">
    <source>
        <dbReference type="SAM" id="Coils"/>
    </source>
</evidence>
<evidence type="ECO:0000256" key="2">
    <source>
        <dbReference type="ARBA" id="ARBA00004286"/>
    </source>
</evidence>
<dbReference type="OrthoDB" id="1928087at2759"/>
<dbReference type="PROSITE" id="PS50815">
    <property type="entry name" value="HORMA"/>
    <property type="match status" value="1"/>
</dbReference>
<dbReference type="PANTHER" id="PTHR48225">
    <property type="entry name" value="HORMA DOMAIN-CONTAINING PROTEIN 1"/>
    <property type="match status" value="1"/>
</dbReference>
<evidence type="ECO:0000313" key="10">
    <source>
        <dbReference type="Proteomes" id="UP000717328"/>
    </source>
</evidence>
<evidence type="ECO:0000313" key="9">
    <source>
        <dbReference type="EMBL" id="KAG5638989.1"/>
    </source>
</evidence>
<feature type="coiled-coil region" evidence="6">
    <location>
        <begin position="157"/>
        <end position="184"/>
    </location>
</feature>
<keyword evidence="3" id="KW-0158">Chromosome</keyword>
<reference evidence="9" key="1">
    <citation type="submission" date="2021-02" db="EMBL/GenBank/DDBJ databases">
        <authorList>
            <person name="Nieuwenhuis M."/>
            <person name="Van De Peppel L.J.J."/>
        </authorList>
    </citation>
    <scope>NUCLEOTIDE SEQUENCE</scope>
    <source>
        <strain evidence="9">D49</strain>
    </source>
</reference>
<dbReference type="GO" id="GO:0051321">
    <property type="term" value="P:meiotic cell cycle"/>
    <property type="evidence" value="ECO:0007669"/>
    <property type="project" value="UniProtKB-KW"/>
</dbReference>
<dbReference type="SUPFAM" id="SSF56019">
    <property type="entry name" value="The spindle assembly checkpoint protein mad2"/>
    <property type="match status" value="1"/>
</dbReference>
<reference evidence="9" key="2">
    <citation type="submission" date="2021-10" db="EMBL/GenBank/DDBJ databases">
        <title>Phylogenomics reveals ancestral predisposition of the termite-cultivated fungus Termitomyces towards a domesticated lifestyle.</title>
        <authorList>
            <person name="Auxier B."/>
            <person name="Grum-Grzhimaylo A."/>
            <person name="Cardenas M.E."/>
            <person name="Lodge J.D."/>
            <person name="Laessoe T."/>
            <person name="Pedersen O."/>
            <person name="Smith M.E."/>
            <person name="Kuyper T.W."/>
            <person name="Franco-Molano E.A."/>
            <person name="Baroni T.J."/>
            <person name="Aanen D.K."/>
        </authorList>
    </citation>
    <scope>NUCLEOTIDE SEQUENCE</scope>
    <source>
        <strain evidence="9">D49</strain>
    </source>
</reference>
<gene>
    <name evidence="9" type="ORF">H0H81_008210</name>
</gene>
<keyword evidence="6" id="KW-0175">Coiled coil</keyword>
<name>A0A9P7FXM4_9AGAR</name>
<dbReference type="GO" id="GO:0005694">
    <property type="term" value="C:chromosome"/>
    <property type="evidence" value="ECO:0007669"/>
    <property type="project" value="UniProtKB-SubCell"/>
</dbReference>
<keyword evidence="4" id="KW-0539">Nucleus</keyword>
<feature type="region of interest" description="Disordered" evidence="7">
    <location>
        <begin position="315"/>
        <end position="337"/>
    </location>
</feature>
<dbReference type="InterPro" id="IPR036570">
    <property type="entry name" value="HORMA_dom_sf"/>
</dbReference>
<dbReference type="InterPro" id="IPR051294">
    <property type="entry name" value="HORMA_MeioticProgression"/>
</dbReference>
<keyword evidence="5" id="KW-0469">Meiosis</keyword>
<comment type="subcellular location">
    <subcellularLocation>
        <location evidence="2">Chromosome</location>
    </subcellularLocation>
    <subcellularLocation>
        <location evidence="1">Nucleus</location>
    </subcellularLocation>
</comment>
<evidence type="ECO:0000256" key="1">
    <source>
        <dbReference type="ARBA" id="ARBA00004123"/>
    </source>
</evidence>
<dbReference type="AlphaFoldDB" id="A0A9P7FXM4"/>
<accession>A0A9P7FXM4</accession>
<dbReference type="GO" id="GO:0005634">
    <property type="term" value="C:nucleus"/>
    <property type="evidence" value="ECO:0007669"/>
    <property type="project" value="UniProtKB-SubCell"/>
</dbReference>
<comment type="caution">
    <text evidence="9">The sequence shown here is derived from an EMBL/GenBank/DDBJ whole genome shotgun (WGS) entry which is preliminary data.</text>
</comment>
<dbReference type="Proteomes" id="UP000717328">
    <property type="component" value="Unassembled WGS sequence"/>
</dbReference>
<keyword evidence="10" id="KW-1185">Reference proteome</keyword>
<dbReference type="Pfam" id="PF02301">
    <property type="entry name" value="HORMA"/>
    <property type="match status" value="1"/>
</dbReference>
<dbReference type="InterPro" id="IPR003511">
    <property type="entry name" value="HORMA_dom"/>
</dbReference>